<evidence type="ECO:0008006" key="4">
    <source>
        <dbReference type="Google" id="ProtNLM"/>
    </source>
</evidence>
<organism evidence="2 3">
    <name type="scientific">Myodes glareolus</name>
    <name type="common">Bank vole</name>
    <name type="synonym">Clethrionomys glareolus</name>
    <dbReference type="NCBI Taxonomy" id="447135"/>
    <lineage>
        <taxon>Eukaryota</taxon>
        <taxon>Metazoa</taxon>
        <taxon>Chordata</taxon>
        <taxon>Craniata</taxon>
        <taxon>Vertebrata</taxon>
        <taxon>Euteleostomi</taxon>
        <taxon>Mammalia</taxon>
        <taxon>Eutheria</taxon>
        <taxon>Euarchontoglires</taxon>
        <taxon>Glires</taxon>
        <taxon>Rodentia</taxon>
        <taxon>Myomorpha</taxon>
        <taxon>Muroidea</taxon>
        <taxon>Cricetidae</taxon>
        <taxon>Arvicolinae</taxon>
        <taxon>Myodes</taxon>
    </lineage>
</organism>
<dbReference type="InterPro" id="IPR026788">
    <property type="entry name" value="Tmem141"/>
</dbReference>
<feature type="region of interest" description="Disordered" evidence="1">
    <location>
        <begin position="70"/>
        <end position="93"/>
    </location>
</feature>
<comment type="caution">
    <text evidence="2">The sequence shown here is derived from an EMBL/GenBank/DDBJ whole genome shotgun (WGS) entry which is preliminary data.</text>
</comment>
<sequence>MKGVFTFVTGTGVTFGLQLFIKRKFAYPVQWSLLVSAIVGSVASYKVTRTESQKCRDLWLFLETGQLPKDMNTGERVPKGQQDVSGRQAHGTQEIDWSPSFQPILLPP</sequence>
<gene>
    <name evidence="2" type="ORF">U0070_010712</name>
</gene>
<evidence type="ECO:0000313" key="2">
    <source>
        <dbReference type="EMBL" id="KAK7799705.1"/>
    </source>
</evidence>
<dbReference type="Gene3D" id="1.10.3350.20">
    <property type="entry name" value="Tmem141 protein family"/>
    <property type="match status" value="1"/>
</dbReference>
<name>A0AAW0HAR5_MYOGA</name>
<accession>A0AAW0HAR5</accession>
<dbReference type="Pfam" id="PF15110">
    <property type="entry name" value="TMEM141"/>
    <property type="match status" value="1"/>
</dbReference>
<dbReference type="Proteomes" id="UP001488838">
    <property type="component" value="Unassembled WGS sequence"/>
</dbReference>
<dbReference type="PANTHER" id="PTHR47229:SF1">
    <property type="entry name" value="TRANSMEMBRANE PROTEIN 141"/>
    <property type="match status" value="1"/>
</dbReference>
<dbReference type="PANTHER" id="PTHR47229">
    <property type="entry name" value="TRANSMEMBRANE PROTEIN 141"/>
    <property type="match status" value="1"/>
</dbReference>
<protein>
    <recommendedName>
        <fullName evidence="4">Transmembrane protein 141</fullName>
    </recommendedName>
</protein>
<dbReference type="EMBL" id="JBBHLL010000593">
    <property type="protein sequence ID" value="KAK7799705.1"/>
    <property type="molecule type" value="Genomic_DNA"/>
</dbReference>
<keyword evidence="3" id="KW-1185">Reference proteome</keyword>
<dbReference type="AlphaFoldDB" id="A0AAW0HAR5"/>
<evidence type="ECO:0000256" key="1">
    <source>
        <dbReference type="SAM" id="MobiDB-lite"/>
    </source>
</evidence>
<evidence type="ECO:0000313" key="3">
    <source>
        <dbReference type="Proteomes" id="UP001488838"/>
    </source>
</evidence>
<dbReference type="InterPro" id="IPR038259">
    <property type="entry name" value="Tmem141_sf"/>
</dbReference>
<proteinExistence type="predicted"/>
<reference evidence="2 3" key="1">
    <citation type="journal article" date="2023" name="bioRxiv">
        <title>Conserved and derived expression patterns and positive selection on dental genes reveal complex evolutionary context of ever-growing rodent molars.</title>
        <authorList>
            <person name="Calamari Z.T."/>
            <person name="Song A."/>
            <person name="Cohen E."/>
            <person name="Akter M."/>
            <person name="Roy R.D."/>
            <person name="Hallikas O."/>
            <person name="Christensen M.M."/>
            <person name="Li P."/>
            <person name="Marangoni P."/>
            <person name="Jernvall J."/>
            <person name="Klein O.D."/>
        </authorList>
    </citation>
    <scope>NUCLEOTIDE SEQUENCE [LARGE SCALE GENOMIC DNA]</scope>
    <source>
        <strain evidence="2">V071</strain>
    </source>
</reference>